<dbReference type="AlphaFoldDB" id="U4L5K0"/>
<dbReference type="InterPro" id="IPR002110">
    <property type="entry name" value="Ankyrin_rpt"/>
</dbReference>
<keyword evidence="5" id="KW-1185">Reference proteome</keyword>
<gene>
    <name evidence="4" type="ORF">PCON_11906</name>
</gene>
<dbReference type="Proteomes" id="UP000018144">
    <property type="component" value="Unassembled WGS sequence"/>
</dbReference>
<evidence type="ECO:0000313" key="4">
    <source>
        <dbReference type="EMBL" id="CCX12312.1"/>
    </source>
</evidence>
<dbReference type="PANTHER" id="PTHR24198:SF165">
    <property type="entry name" value="ANKYRIN REPEAT-CONTAINING PROTEIN-RELATED"/>
    <property type="match status" value="1"/>
</dbReference>
<dbReference type="STRING" id="1076935.U4L5K0"/>
<dbReference type="PROSITE" id="PS50297">
    <property type="entry name" value="ANK_REP_REGION"/>
    <property type="match status" value="1"/>
</dbReference>
<keyword evidence="2 3" id="KW-0040">ANK repeat</keyword>
<proteinExistence type="predicted"/>
<evidence type="ECO:0000313" key="5">
    <source>
        <dbReference type="Proteomes" id="UP000018144"/>
    </source>
</evidence>
<dbReference type="PROSITE" id="PS50088">
    <property type="entry name" value="ANK_REPEAT"/>
    <property type="match status" value="1"/>
</dbReference>
<dbReference type="EMBL" id="HF935695">
    <property type="protein sequence ID" value="CCX12312.1"/>
    <property type="molecule type" value="Genomic_DNA"/>
</dbReference>
<organism evidence="4 5">
    <name type="scientific">Pyronema omphalodes (strain CBS 100304)</name>
    <name type="common">Pyronema confluens</name>
    <dbReference type="NCBI Taxonomy" id="1076935"/>
    <lineage>
        <taxon>Eukaryota</taxon>
        <taxon>Fungi</taxon>
        <taxon>Dikarya</taxon>
        <taxon>Ascomycota</taxon>
        <taxon>Pezizomycotina</taxon>
        <taxon>Pezizomycetes</taxon>
        <taxon>Pezizales</taxon>
        <taxon>Pyronemataceae</taxon>
        <taxon>Pyronema</taxon>
    </lineage>
</organism>
<keyword evidence="1" id="KW-0677">Repeat</keyword>
<feature type="repeat" description="ANK" evidence="3">
    <location>
        <begin position="186"/>
        <end position="218"/>
    </location>
</feature>
<dbReference type="InterPro" id="IPR036770">
    <property type="entry name" value="Ankyrin_rpt-contain_sf"/>
</dbReference>
<evidence type="ECO:0000256" key="3">
    <source>
        <dbReference type="PROSITE-ProRule" id="PRU00023"/>
    </source>
</evidence>
<accession>U4L5K0</accession>
<reference evidence="4 5" key="1">
    <citation type="journal article" date="2013" name="PLoS Genet.">
        <title>The genome and development-dependent transcriptomes of Pyronema confluens: a window into fungal evolution.</title>
        <authorList>
            <person name="Traeger S."/>
            <person name="Altegoer F."/>
            <person name="Freitag M."/>
            <person name="Gabaldon T."/>
            <person name="Kempken F."/>
            <person name="Kumar A."/>
            <person name="Marcet-Houben M."/>
            <person name="Poggeler S."/>
            <person name="Stajich J.E."/>
            <person name="Nowrousian M."/>
        </authorList>
    </citation>
    <scope>NUCLEOTIDE SEQUENCE [LARGE SCALE GENOMIC DNA]</scope>
    <source>
        <strain evidence="5">CBS 100304</strain>
        <tissue evidence="4">Vegetative mycelium</tissue>
    </source>
</reference>
<dbReference type="Pfam" id="PF12796">
    <property type="entry name" value="Ank_2"/>
    <property type="match status" value="1"/>
</dbReference>
<dbReference type="SUPFAM" id="SSF48403">
    <property type="entry name" value="Ankyrin repeat"/>
    <property type="match status" value="1"/>
</dbReference>
<evidence type="ECO:0000256" key="2">
    <source>
        <dbReference type="ARBA" id="ARBA00023043"/>
    </source>
</evidence>
<dbReference type="SMART" id="SM00248">
    <property type="entry name" value="ANK"/>
    <property type="match status" value="4"/>
</dbReference>
<name>U4L5K0_PYROM</name>
<dbReference type="CDD" id="cd09917">
    <property type="entry name" value="F-box_SF"/>
    <property type="match status" value="1"/>
</dbReference>
<dbReference type="Pfam" id="PF00023">
    <property type="entry name" value="Ank"/>
    <property type="match status" value="1"/>
</dbReference>
<sequence>MASQYETPYFDNHSLGNLGIFPLEILLEIGEYSSTQTLGRLFRTNRYFHEIFTTPFYRRGAIVATENKSRHFNPAAFAIRNNHTSTLKKLLQHGLNGDTWIGLDKYERVSLLHLAIRPHLFKEQNDMTSAKLLLEHGADVNGTCKGYDTPLTFVLNLNIQNYRPWVDLLLKFGARKSINEGGQYSWRMSALHWAAEKGDVQLVKLFLDHGADIMMLDTPTKITAFMFARRKKNHRVMDLLKSRGASESRRGCWYWSRD</sequence>
<dbReference type="PANTHER" id="PTHR24198">
    <property type="entry name" value="ANKYRIN REPEAT AND PROTEIN KINASE DOMAIN-CONTAINING PROTEIN"/>
    <property type="match status" value="1"/>
</dbReference>
<dbReference type="OrthoDB" id="4772757at2759"/>
<evidence type="ECO:0000256" key="1">
    <source>
        <dbReference type="ARBA" id="ARBA00022737"/>
    </source>
</evidence>
<protein>
    <submittedName>
        <fullName evidence="4">Similar to Ankyrin-2 acc. no. Q01484</fullName>
    </submittedName>
</protein>
<dbReference type="Gene3D" id="1.25.40.20">
    <property type="entry name" value="Ankyrin repeat-containing domain"/>
    <property type="match status" value="1"/>
</dbReference>